<dbReference type="InterPro" id="IPR033911">
    <property type="entry name" value="MetRS_core"/>
</dbReference>
<dbReference type="PANTHER" id="PTHR43326:SF1">
    <property type="entry name" value="METHIONINE--TRNA LIGASE, MITOCHONDRIAL"/>
    <property type="match status" value="1"/>
</dbReference>
<evidence type="ECO:0000256" key="3">
    <source>
        <dbReference type="ARBA" id="ARBA00022741"/>
    </source>
</evidence>
<dbReference type="SUPFAM" id="SSF52374">
    <property type="entry name" value="Nucleotidylyl transferase"/>
    <property type="match status" value="1"/>
</dbReference>
<dbReference type="GO" id="GO:0004825">
    <property type="term" value="F:methionine-tRNA ligase activity"/>
    <property type="evidence" value="ECO:0007669"/>
    <property type="project" value="UniProtKB-EC"/>
</dbReference>
<keyword evidence="3 10" id="KW-0547">Nucleotide-binding</keyword>
<feature type="domain" description="Methionyl/Leucyl tRNA synthetase" evidence="11">
    <location>
        <begin position="17"/>
        <end position="375"/>
    </location>
</feature>
<keyword evidence="4 10" id="KW-0067">ATP-binding</keyword>
<evidence type="ECO:0000256" key="5">
    <source>
        <dbReference type="ARBA" id="ARBA00022917"/>
    </source>
</evidence>
<dbReference type="Gene3D" id="1.10.730.10">
    <property type="entry name" value="Isoleucyl-tRNA Synthetase, Domain 1"/>
    <property type="match status" value="1"/>
</dbReference>
<dbReference type="PANTHER" id="PTHR43326">
    <property type="entry name" value="METHIONYL-TRNA SYNTHETASE"/>
    <property type="match status" value="1"/>
</dbReference>
<evidence type="ECO:0000256" key="8">
    <source>
        <dbReference type="ARBA" id="ARBA00030331"/>
    </source>
</evidence>
<comment type="caution">
    <text evidence="12">The sequence shown here is derived from an EMBL/GenBank/DDBJ whole genome shotgun (WGS) entry which is preliminary data.</text>
</comment>
<evidence type="ECO:0000256" key="1">
    <source>
        <dbReference type="ARBA" id="ARBA00012838"/>
    </source>
</evidence>
<dbReference type="Pfam" id="PF09334">
    <property type="entry name" value="tRNA-synt_1g"/>
    <property type="match status" value="1"/>
</dbReference>
<keyword evidence="5 10" id="KW-0648">Protein biosynthesis</keyword>
<proteinExistence type="inferred from homology"/>
<dbReference type="InterPro" id="IPR015413">
    <property type="entry name" value="Methionyl/Leucyl_tRNA_Synth"/>
</dbReference>
<gene>
    <name evidence="12" type="ORF">PVAND_001891</name>
</gene>
<organism evidence="12 13">
    <name type="scientific">Polypedilum vanderplanki</name>
    <name type="common">Sleeping chironomid midge</name>
    <dbReference type="NCBI Taxonomy" id="319348"/>
    <lineage>
        <taxon>Eukaryota</taxon>
        <taxon>Metazoa</taxon>
        <taxon>Ecdysozoa</taxon>
        <taxon>Arthropoda</taxon>
        <taxon>Hexapoda</taxon>
        <taxon>Insecta</taxon>
        <taxon>Pterygota</taxon>
        <taxon>Neoptera</taxon>
        <taxon>Endopterygota</taxon>
        <taxon>Diptera</taxon>
        <taxon>Nematocera</taxon>
        <taxon>Chironomoidea</taxon>
        <taxon>Chironomidae</taxon>
        <taxon>Chironominae</taxon>
        <taxon>Polypedilum</taxon>
        <taxon>Polypedilum</taxon>
    </lineage>
</organism>
<dbReference type="OrthoDB" id="24670at2759"/>
<dbReference type="InterPro" id="IPR009080">
    <property type="entry name" value="tRNAsynth_Ia_anticodon-bd"/>
</dbReference>
<dbReference type="InterPro" id="IPR014729">
    <property type="entry name" value="Rossmann-like_a/b/a_fold"/>
</dbReference>
<dbReference type="GO" id="GO:0006431">
    <property type="term" value="P:methionyl-tRNA aminoacylation"/>
    <property type="evidence" value="ECO:0007669"/>
    <property type="project" value="InterPro"/>
</dbReference>
<protein>
    <recommendedName>
        <fullName evidence="7">Methionine--tRNA ligase, mitochondrial</fullName>
        <ecNumber evidence="1">6.1.1.10</ecNumber>
    </recommendedName>
    <alternativeName>
        <fullName evidence="8">Mitochondrial methionyl-tRNA synthetase</fullName>
    </alternativeName>
</protein>
<evidence type="ECO:0000256" key="2">
    <source>
        <dbReference type="ARBA" id="ARBA00022598"/>
    </source>
</evidence>
<evidence type="ECO:0000313" key="12">
    <source>
        <dbReference type="EMBL" id="KAG5671711.1"/>
    </source>
</evidence>
<keyword evidence="6 10" id="KW-0030">Aminoacyl-tRNA synthetase</keyword>
<evidence type="ECO:0000313" key="13">
    <source>
        <dbReference type="Proteomes" id="UP001107558"/>
    </source>
</evidence>
<evidence type="ECO:0000256" key="6">
    <source>
        <dbReference type="ARBA" id="ARBA00023146"/>
    </source>
</evidence>
<evidence type="ECO:0000256" key="10">
    <source>
        <dbReference type="RuleBase" id="RU363039"/>
    </source>
</evidence>
<dbReference type="PRINTS" id="PR01041">
    <property type="entry name" value="TRNASYNTHMET"/>
</dbReference>
<comment type="similarity">
    <text evidence="10">Belongs to the class-I aminoacyl-tRNA synthetase family.</text>
</comment>
<keyword evidence="13" id="KW-1185">Reference proteome</keyword>
<evidence type="ECO:0000259" key="11">
    <source>
        <dbReference type="Pfam" id="PF09334"/>
    </source>
</evidence>
<name>A0A9J6BPR1_POLVA</name>
<dbReference type="Gene3D" id="3.40.50.620">
    <property type="entry name" value="HUPs"/>
    <property type="match status" value="1"/>
</dbReference>
<dbReference type="InterPro" id="IPR023457">
    <property type="entry name" value="Met-tRNA_synth_2"/>
</dbReference>
<keyword evidence="2 10" id="KW-0436">Ligase</keyword>
<dbReference type="Gene3D" id="2.170.220.10">
    <property type="match status" value="1"/>
</dbReference>
<dbReference type="EMBL" id="JADBJN010000003">
    <property type="protein sequence ID" value="KAG5671711.1"/>
    <property type="molecule type" value="Genomic_DNA"/>
</dbReference>
<dbReference type="GO" id="GO:0005524">
    <property type="term" value="F:ATP binding"/>
    <property type="evidence" value="ECO:0007669"/>
    <property type="project" value="UniProtKB-KW"/>
</dbReference>
<dbReference type="NCBIfam" id="TIGR00398">
    <property type="entry name" value="metG"/>
    <property type="match status" value="1"/>
</dbReference>
<evidence type="ECO:0000256" key="7">
    <source>
        <dbReference type="ARBA" id="ARBA00026124"/>
    </source>
</evidence>
<dbReference type="GO" id="GO:0005739">
    <property type="term" value="C:mitochondrion"/>
    <property type="evidence" value="ECO:0007669"/>
    <property type="project" value="UniProtKB-ARBA"/>
</dbReference>
<comment type="catalytic activity">
    <reaction evidence="9">
        <text>tRNA(Met) + L-methionine + ATP = L-methionyl-tRNA(Met) + AMP + diphosphate</text>
        <dbReference type="Rhea" id="RHEA:13481"/>
        <dbReference type="Rhea" id="RHEA-COMP:9667"/>
        <dbReference type="Rhea" id="RHEA-COMP:9698"/>
        <dbReference type="ChEBI" id="CHEBI:30616"/>
        <dbReference type="ChEBI" id="CHEBI:33019"/>
        <dbReference type="ChEBI" id="CHEBI:57844"/>
        <dbReference type="ChEBI" id="CHEBI:78442"/>
        <dbReference type="ChEBI" id="CHEBI:78530"/>
        <dbReference type="ChEBI" id="CHEBI:456215"/>
        <dbReference type="EC" id="6.1.1.10"/>
    </reaction>
</comment>
<dbReference type="CDD" id="cd00814">
    <property type="entry name" value="MetRS_core"/>
    <property type="match status" value="1"/>
</dbReference>
<dbReference type="FunFam" id="2.170.220.10:FF:000001">
    <property type="entry name" value="methionine--tRNA ligase, mitochondrial"/>
    <property type="match status" value="1"/>
</dbReference>
<accession>A0A9J6BPR1</accession>
<evidence type="ECO:0000256" key="9">
    <source>
        <dbReference type="ARBA" id="ARBA00047364"/>
    </source>
</evidence>
<dbReference type="InterPro" id="IPR014758">
    <property type="entry name" value="Met-tRNA_synth"/>
</dbReference>
<dbReference type="AlphaFoldDB" id="A0A9J6BPR1"/>
<evidence type="ECO:0000256" key="4">
    <source>
        <dbReference type="ARBA" id="ARBA00022840"/>
    </source>
</evidence>
<dbReference type="SUPFAM" id="SSF47323">
    <property type="entry name" value="Anticodon-binding domain of a subclass of class I aminoacyl-tRNA synthetases"/>
    <property type="match status" value="1"/>
</dbReference>
<reference evidence="12" key="1">
    <citation type="submission" date="2021-03" db="EMBL/GenBank/DDBJ databases">
        <title>Chromosome level genome of the anhydrobiotic midge Polypedilum vanderplanki.</title>
        <authorList>
            <person name="Yoshida Y."/>
            <person name="Kikawada T."/>
            <person name="Gusev O."/>
        </authorList>
    </citation>
    <scope>NUCLEOTIDE SEQUENCE</scope>
    <source>
        <strain evidence="12">NIAS01</strain>
        <tissue evidence="12">Whole body or cell culture</tissue>
    </source>
</reference>
<sequence length="503" mass="58274">MNKIIFRKFSNLSNGFFITTPIYYVNASPHLGHLYTSLIADTINRFEKLTATHSDYIFSTGTDEHGEKVLRAAKQNNSSVTEYCKNISEKYKSLFRKCDIEFTDYVRTTEDRHSKAVTSFWSTLVNNKAIYKADYSGWYCVPDETFLTESQLITDNSGKKFSLESGHPVEWTSEENYMFKLSKYQDEIIYWARQDNRVIPTKFNKILLDMLYQEILPDLSVSRPSTRMSWGISVPNDDSQNIYVWLDALVNYLTVAGYPDQLRLWPPNVQVIGKDILKFHGIYWPAFLIAANINSLPEQLLVHSHWTVEGQKMSKSKMNVIDPNERASLYTMEGIRYFLLREGTFHNDGNYSDTKITRILNSELADTMGNLLSRACAKSLNPKQQFPQVHQDQLSELIKLDSCKMLFEKLSEMPDKCRQHYTEYNFHFVVDTIMSTLHAANGFFETTKPWLLKNSVDKSQQKRLETIIAITFECLRICGIALQPIVPSYMKFNKKLRLDSGCR</sequence>
<dbReference type="Proteomes" id="UP001107558">
    <property type="component" value="Chromosome 3"/>
</dbReference>
<dbReference type="EC" id="6.1.1.10" evidence="1"/>